<dbReference type="EMBL" id="JAZDUA010000340">
    <property type="protein sequence ID" value="KAK7794262.1"/>
    <property type="molecule type" value="Genomic_DNA"/>
</dbReference>
<reference evidence="1 2" key="1">
    <citation type="submission" date="2024-03" db="EMBL/GenBank/DDBJ databases">
        <title>The genome assembly and annotation of the cricket Gryllus longicercus Weissman &amp; Gray.</title>
        <authorList>
            <person name="Szrajer S."/>
            <person name="Gray D."/>
            <person name="Ylla G."/>
        </authorList>
    </citation>
    <scope>NUCLEOTIDE SEQUENCE [LARGE SCALE GENOMIC DNA]</scope>
    <source>
        <strain evidence="1">DAG 2021-001</strain>
        <tissue evidence="1">Whole body minus gut</tissue>
    </source>
</reference>
<dbReference type="Proteomes" id="UP001378592">
    <property type="component" value="Unassembled WGS sequence"/>
</dbReference>
<dbReference type="InterPro" id="IPR029327">
    <property type="entry name" value="HAUS4"/>
</dbReference>
<protein>
    <recommendedName>
        <fullName evidence="3">HAUS augmin-like complex subunit 4</fullName>
    </recommendedName>
</protein>
<proteinExistence type="predicted"/>
<sequence length="294" mass="33977">MSEISNLTSFSLHSQVCEQKLNEPVNQMGRFTVSGISKIKAEEIKHLLASVKLKHEKYNLLQQYDSKSDLPVKVIKKELLEKYAFNMNCHDYNPQANILFGLSEIDVDGGASTERLRFPGEDHRQTSNLSKSMRTGFQDELNFHPKLLLKRFQVLKAMVALHNEQVSTLSCLEECKFTAMKVQELLLLKQQTAIKAAETYHNGLLSLFIDAQLLKYSVLKDYFSEDKAVVDASIKLRELIASDFENLRWKEIDLQKKIEDFKQLKGPRFDQLLREYKLVCESISNKEWTLQNLL</sequence>
<keyword evidence="2" id="KW-1185">Reference proteome</keyword>
<evidence type="ECO:0008006" key="3">
    <source>
        <dbReference type="Google" id="ProtNLM"/>
    </source>
</evidence>
<evidence type="ECO:0000313" key="1">
    <source>
        <dbReference type="EMBL" id="KAK7794262.1"/>
    </source>
</evidence>
<dbReference type="AlphaFoldDB" id="A0AAN9VPK6"/>
<accession>A0AAN9VPK6</accession>
<comment type="caution">
    <text evidence="1">The sequence shown here is derived from an EMBL/GenBank/DDBJ whole genome shotgun (WGS) entry which is preliminary data.</text>
</comment>
<evidence type="ECO:0000313" key="2">
    <source>
        <dbReference type="Proteomes" id="UP001378592"/>
    </source>
</evidence>
<name>A0AAN9VPK6_9ORTH</name>
<dbReference type="GO" id="GO:0051225">
    <property type="term" value="P:spindle assembly"/>
    <property type="evidence" value="ECO:0007669"/>
    <property type="project" value="InterPro"/>
</dbReference>
<dbReference type="Pfam" id="PF14735">
    <property type="entry name" value="HAUS4"/>
    <property type="match status" value="1"/>
</dbReference>
<organism evidence="1 2">
    <name type="scientific">Gryllus longicercus</name>
    <dbReference type="NCBI Taxonomy" id="2509291"/>
    <lineage>
        <taxon>Eukaryota</taxon>
        <taxon>Metazoa</taxon>
        <taxon>Ecdysozoa</taxon>
        <taxon>Arthropoda</taxon>
        <taxon>Hexapoda</taxon>
        <taxon>Insecta</taxon>
        <taxon>Pterygota</taxon>
        <taxon>Neoptera</taxon>
        <taxon>Polyneoptera</taxon>
        <taxon>Orthoptera</taxon>
        <taxon>Ensifera</taxon>
        <taxon>Gryllidea</taxon>
        <taxon>Grylloidea</taxon>
        <taxon>Gryllidae</taxon>
        <taxon>Gryllinae</taxon>
        <taxon>Gryllus</taxon>
    </lineage>
</organism>
<dbReference type="GO" id="GO:0070652">
    <property type="term" value="C:HAUS complex"/>
    <property type="evidence" value="ECO:0007669"/>
    <property type="project" value="InterPro"/>
</dbReference>
<gene>
    <name evidence="1" type="ORF">R5R35_013597</name>
</gene>